<dbReference type="PANTHER" id="PTHR43094:SF1">
    <property type="entry name" value="AMINOTRANSFERASE CLASS-III"/>
    <property type="match status" value="1"/>
</dbReference>
<evidence type="ECO:0000256" key="1">
    <source>
        <dbReference type="ARBA" id="ARBA00001933"/>
    </source>
</evidence>
<reference evidence="5 6" key="1">
    <citation type="submission" date="2022-03" db="EMBL/GenBank/DDBJ databases">
        <title>Complete genome analysis of Roseomonas KG 17.1 : a prolific producer of plant growth promoters.</title>
        <authorList>
            <person name="Saadouli I."/>
            <person name="Najjari A."/>
            <person name="Mosbah A."/>
            <person name="Ouzari H.I."/>
        </authorList>
    </citation>
    <scope>NUCLEOTIDE SEQUENCE [LARGE SCALE GENOMIC DNA]</scope>
    <source>
        <strain evidence="5 6">KG17-1</strain>
    </source>
</reference>
<dbReference type="Pfam" id="PF00202">
    <property type="entry name" value="Aminotran_3"/>
    <property type="match status" value="1"/>
</dbReference>
<keyword evidence="6" id="KW-1185">Reference proteome</keyword>
<organism evidence="5 6">
    <name type="scientific">Teichococcus vastitatis</name>
    <dbReference type="NCBI Taxonomy" id="2307076"/>
    <lineage>
        <taxon>Bacteria</taxon>
        <taxon>Pseudomonadati</taxon>
        <taxon>Pseudomonadota</taxon>
        <taxon>Alphaproteobacteria</taxon>
        <taxon>Acetobacterales</taxon>
        <taxon>Roseomonadaceae</taxon>
        <taxon>Roseomonas</taxon>
    </lineage>
</organism>
<keyword evidence="5" id="KW-0808">Transferase</keyword>
<comment type="cofactor">
    <cofactor evidence="1">
        <name>pyridoxal 5'-phosphate</name>
        <dbReference type="ChEBI" id="CHEBI:597326"/>
    </cofactor>
</comment>
<dbReference type="PANTHER" id="PTHR43094">
    <property type="entry name" value="AMINOTRANSFERASE"/>
    <property type="match status" value="1"/>
</dbReference>
<dbReference type="Gene3D" id="3.40.640.10">
    <property type="entry name" value="Type I PLP-dependent aspartate aminotransferase-like (Major domain)"/>
    <property type="match status" value="1"/>
</dbReference>
<dbReference type="InterPro" id="IPR005814">
    <property type="entry name" value="Aminotrans_3"/>
</dbReference>
<proteinExistence type="inferred from homology"/>
<dbReference type="PROSITE" id="PS00600">
    <property type="entry name" value="AA_TRANSFER_CLASS_3"/>
    <property type="match status" value="1"/>
</dbReference>
<gene>
    <name evidence="5" type="ORF">MON41_14270</name>
</gene>
<dbReference type="EMBL" id="JALBUU010000019">
    <property type="protein sequence ID" value="MCI0754895.1"/>
    <property type="molecule type" value="Genomic_DNA"/>
</dbReference>
<dbReference type="SUPFAM" id="SSF53383">
    <property type="entry name" value="PLP-dependent transferases"/>
    <property type="match status" value="1"/>
</dbReference>
<keyword evidence="3 4" id="KW-0663">Pyridoxal phosphate</keyword>
<sequence length="460" mass="48832">MDDARSSPEIGLGLQAFTRPPGAPVLPRIARGDGIWLIDTDGNHYLDASSGPVASNLGHGHPRILAAMEAQARQAVFAYPSQFESAANLEFAERLGRLAGPGLDRAFIVSGGSEAVESAIKFARQHAVIAGQASRWKVIGRQPGYHGNTLGALAVSGDEHAHEIFGAMMRAVPRVPAPLSYRLPPNHTVESHARACAAALEEAILREGPETVLAFIMEPVGGLATGALVAPASYYEAVRQICTRHGVKLIFDEVMSGAGRTGRFLAADHWPAARPDIAVVAKGLSAGYAPLGAMLASAEMVRMVAEAGGFMHGFTYNAHVMGCAIGAAVLREVEEADLIGNAARMGALLRQRLEALAMRNPLVGDIRGLGLLLALELVSDQHSRAMIPLQKVAPARVQQIAMRHGLALYCRRTSRGAYGDWLMLSPPLIITADEVDILAGRLGAVLDEYAAELRLEGVLR</sequence>
<name>A0ABS9W6H4_9PROT</name>
<dbReference type="Gene3D" id="3.90.1150.10">
    <property type="entry name" value="Aspartate Aminotransferase, domain 1"/>
    <property type="match status" value="1"/>
</dbReference>
<dbReference type="GO" id="GO:0008483">
    <property type="term" value="F:transaminase activity"/>
    <property type="evidence" value="ECO:0007669"/>
    <property type="project" value="UniProtKB-KW"/>
</dbReference>
<dbReference type="RefSeq" id="WP_120010299.1">
    <property type="nucleotide sequence ID" value="NZ_JALBUU010000019.1"/>
</dbReference>
<comment type="similarity">
    <text evidence="2 4">Belongs to the class-III pyridoxal-phosphate-dependent aminotransferase family.</text>
</comment>
<dbReference type="CDD" id="cd00610">
    <property type="entry name" value="OAT_like"/>
    <property type="match status" value="1"/>
</dbReference>
<dbReference type="Proteomes" id="UP001201985">
    <property type="component" value="Unassembled WGS sequence"/>
</dbReference>
<dbReference type="InterPro" id="IPR015421">
    <property type="entry name" value="PyrdxlP-dep_Trfase_major"/>
</dbReference>
<evidence type="ECO:0000256" key="4">
    <source>
        <dbReference type="RuleBase" id="RU003560"/>
    </source>
</evidence>
<dbReference type="InterPro" id="IPR015424">
    <property type="entry name" value="PyrdxlP-dep_Trfase"/>
</dbReference>
<accession>A0ABS9W6H4</accession>
<comment type="caution">
    <text evidence="5">The sequence shown here is derived from an EMBL/GenBank/DDBJ whole genome shotgun (WGS) entry which is preliminary data.</text>
</comment>
<evidence type="ECO:0000313" key="6">
    <source>
        <dbReference type="Proteomes" id="UP001201985"/>
    </source>
</evidence>
<dbReference type="InterPro" id="IPR049704">
    <property type="entry name" value="Aminotrans_3_PPA_site"/>
</dbReference>
<evidence type="ECO:0000256" key="2">
    <source>
        <dbReference type="ARBA" id="ARBA00008954"/>
    </source>
</evidence>
<evidence type="ECO:0000313" key="5">
    <source>
        <dbReference type="EMBL" id="MCI0754895.1"/>
    </source>
</evidence>
<evidence type="ECO:0000256" key="3">
    <source>
        <dbReference type="ARBA" id="ARBA00022898"/>
    </source>
</evidence>
<keyword evidence="5" id="KW-0032">Aminotransferase</keyword>
<protein>
    <submittedName>
        <fullName evidence="5">Aminotransferase class III-fold pyridoxal phosphate-dependent enzyme</fullName>
    </submittedName>
</protein>
<dbReference type="InterPro" id="IPR015422">
    <property type="entry name" value="PyrdxlP-dep_Trfase_small"/>
</dbReference>